<dbReference type="AlphaFoldDB" id="A0A8S1ALL0"/>
<name>A0A8S1ALL0_ARCPL</name>
<dbReference type="Proteomes" id="UP000494106">
    <property type="component" value="Unassembled WGS sequence"/>
</dbReference>
<evidence type="ECO:0000313" key="1">
    <source>
        <dbReference type="EMBL" id="CAB3246851.1"/>
    </source>
</evidence>
<reference evidence="1 2" key="1">
    <citation type="submission" date="2020-04" db="EMBL/GenBank/DDBJ databases">
        <authorList>
            <person name="Wallbank WR R."/>
            <person name="Pardo Diaz C."/>
            <person name="Kozak K."/>
            <person name="Martin S."/>
            <person name="Jiggins C."/>
            <person name="Moest M."/>
            <person name="Warren A I."/>
            <person name="Byers J.R.P. K."/>
            <person name="Montejo-Kovacevich G."/>
            <person name="Yen C E."/>
        </authorList>
    </citation>
    <scope>NUCLEOTIDE SEQUENCE [LARGE SCALE GENOMIC DNA]</scope>
</reference>
<keyword evidence="2" id="KW-1185">Reference proteome</keyword>
<proteinExistence type="predicted"/>
<gene>
    <name evidence="1" type="ORF">APLA_LOCUS11086</name>
</gene>
<sequence length="132" mass="15179">MQLAKVVSCDLKEADIHHCTRVAKSNRDGKRPRTIIVKLATSLLRDTFLAKAIQFDKANLNDKINTNHIGTGGTKMPIYVLKHLSPTTRNCMQQPDEWRKTKDLNLYGLNKVEFSCERQKRVNLFTLKIKKL</sequence>
<comment type="caution">
    <text evidence="1">The sequence shown here is derived from an EMBL/GenBank/DDBJ whole genome shotgun (WGS) entry which is preliminary data.</text>
</comment>
<evidence type="ECO:0000313" key="2">
    <source>
        <dbReference type="Proteomes" id="UP000494106"/>
    </source>
</evidence>
<organism evidence="1 2">
    <name type="scientific">Arctia plantaginis</name>
    <name type="common">Wood tiger moth</name>
    <name type="synonym">Phalaena plantaginis</name>
    <dbReference type="NCBI Taxonomy" id="874455"/>
    <lineage>
        <taxon>Eukaryota</taxon>
        <taxon>Metazoa</taxon>
        <taxon>Ecdysozoa</taxon>
        <taxon>Arthropoda</taxon>
        <taxon>Hexapoda</taxon>
        <taxon>Insecta</taxon>
        <taxon>Pterygota</taxon>
        <taxon>Neoptera</taxon>
        <taxon>Endopterygota</taxon>
        <taxon>Lepidoptera</taxon>
        <taxon>Glossata</taxon>
        <taxon>Ditrysia</taxon>
        <taxon>Noctuoidea</taxon>
        <taxon>Erebidae</taxon>
        <taxon>Arctiinae</taxon>
        <taxon>Arctia</taxon>
    </lineage>
</organism>
<accession>A0A8S1ALL0</accession>
<dbReference type="OrthoDB" id="5984028at2759"/>
<protein>
    <submittedName>
        <fullName evidence="1">Uncharacterized protein</fullName>
    </submittedName>
</protein>
<dbReference type="EMBL" id="CADEBC010000528">
    <property type="protein sequence ID" value="CAB3246851.1"/>
    <property type="molecule type" value="Genomic_DNA"/>
</dbReference>